<evidence type="ECO:0000313" key="4">
    <source>
        <dbReference type="EMBL" id="SUA52649.1"/>
    </source>
</evidence>
<dbReference type="EMBL" id="UGSB01000001">
    <property type="protein sequence ID" value="SUA52649.1"/>
    <property type="molecule type" value="Genomic_DNA"/>
</dbReference>
<dbReference type="Pfam" id="PF01730">
    <property type="entry name" value="UreF"/>
    <property type="match status" value="1"/>
</dbReference>
<gene>
    <name evidence="4" type="primary">ureF_2</name>
    <name evidence="3" type="ORF">I6G29_04055</name>
    <name evidence="4" type="ORF">NCTC11997_00862</name>
</gene>
<dbReference type="EMBL" id="CP065725">
    <property type="protein sequence ID" value="QPT40757.1"/>
    <property type="molecule type" value="Genomic_DNA"/>
</dbReference>
<evidence type="ECO:0000256" key="2">
    <source>
        <dbReference type="ARBA" id="ARBA00023186"/>
    </source>
</evidence>
<dbReference type="PANTHER" id="PTHR33620">
    <property type="entry name" value="UREASE ACCESSORY PROTEIN F"/>
    <property type="match status" value="1"/>
</dbReference>
<evidence type="ECO:0000313" key="5">
    <source>
        <dbReference type="Proteomes" id="UP000254603"/>
    </source>
</evidence>
<reference evidence="4 5" key="1">
    <citation type="submission" date="2018-06" db="EMBL/GenBank/DDBJ databases">
        <authorList>
            <consortium name="Pathogen Informatics"/>
            <person name="Doyle S."/>
        </authorList>
    </citation>
    <scope>NUCLEOTIDE SEQUENCE [LARGE SCALE GENOMIC DNA]</scope>
    <source>
        <strain evidence="4 5">NCTC11997</strain>
    </source>
</reference>
<dbReference type="Proteomes" id="UP000594903">
    <property type="component" value="Chromosome"/>
</dbReference>
<organism evidence="4 5">
    <name type="scientific">Oligella ureolytica</name>
    <dbReference type="NCBI Taxonomy" id="90244"/>
    <lineage>
        <taxon>Bacteria</taxon>
        <taxon>Pseudomonadati</taxon>
        <taxon>Pseudomonadota</taxon>
        <taxon>Betaproteobacteria</taxon>
        <taxon>Burkholderiales</taxon>
        <taxon>Alcaligenaceae</taxon>
        <taxon>Oligella</taxon>
    </lineage>
</organism>
<dbReference type="RefSeq" id="WP_018575250.1">
    <property type="nucleotide sequence ID" value="NZ_CP065725.1"/>
</dbReference>
<proteinExistence type="predicted"/>
<dbReference type="OrthoDB" id="9798772at2"/>
<protein>
    <submittedName>
        <fullName evidence="4">Urease accessory protein UreF</fullName>
    </submittedName>
</protein>
<evidence type="ECO:0000256" key="1">
    <source>
        <dbReference type="ARBA" id="ARBA00022988"/>
    </source>
</evidence>
<name>A0A378XDF0_9BURK</name>
<reference evidence="3 6" key="2">
    <citation type="submission" date="2020-12" db="EMBL/GenBank/DDBJ databases">
        <title>FDA dAtabase for Regulatory Grade micrObial Sequences (FDA-ARGOS): Supporting development and validation of Infectious Disease Dx tests.</title>
        <authorList>
            <person name="Sproer C."/>
            <person name="Gronow S."/>
            <person name="Severitt S."/>
            <person name="Schroder I."/>
            <person name="Tallon L."/>
            <person name="Sadzewicz L."/>
            <person name="Zhao X."/>
            <person name="Boylan J."/>
            <person name="Ott S."/>
            <person name="Bowen H."/>
            <person name="Vavikolanu K."/>
            <person name="Mehta A."/>
            <person name="Aluvathingal J."/>
            <person name="Nadendla S."/>
            <person name="Lowell S."/>
            <person name="Myers T."/>
            <person name="Yan Y."/>
            <person name="Sichtig H."/>
        </authorList>
    </citation>
    <scope>NUCLEOTIDE SEQUENCE [LARGE SCALE GENOMIC DNA]</scope>
    <source>
        <strain evidence="3 6">FDAARGOS_872</strain>
    </source>
</reference>
<dbReference type="PANTHER" id="PTHR33620:SF1">
    <property type="entry name" value="UREASE ACCESSORY PROTEIN F"/>
    <property type="match status" value="1"/>
</dbReference>
<dbReference type="Proteomes" id="UP000254603">
    <property type="component" value="Unassembled WGS sequence"/>
</dbReference>
<dbReference type="InterPro" id="IPR002639">
    <property type="entry name" value="UreF"/>
</dbReference>
<dbReference type="STRING" id="1122619.GCA_000373745_02066"/>
<dbReference type="Gene3D" id="1.10.4190.10">
    <property type="entry name" value="Urease accessory protein UreF"/>
    <property type="match status" value="1"/>
</dbReference>
<dbReference type="GO" id="GO:0016151">
    <property type="term" value="F:nickel cation binding"/>
    <property type="evidence" value="ECO:0007669"/>
    <property type="project" value="InterPro"/>
</dbReference>
<evidence type="ECO:0000313" key="3">
    <source>
        <dbReference type="EMBL" id="QPT40757.1"/>
    </source>
</evidence>
<keyword evidence="6" id="KW-1185">Reference proteome</keyword>
<accession>A0A378XDF0</accession>
<dbReference type="InterPro" id="IPR038277">
    <property type="entry name" value="UreF_sf"/>
</dbReference>
<keyword evidence="2" id="KW-0143">Chaperone</keyword>
<dbReference type="AlphaFoldDB" id="A0A378XDF0"/>
<evidence type="ECO:0000313" key="6">
    <source>
        <dbReference type="Proteomes" id="UP000594903"/>
    </source>
</evidence>
<keyword evidence="1" id="KW-0996">Nickel insertion</keyword>
<sequence>MKSQFLFDSAFPNGGYSHSFGFESYISWGDLKDISSYEKWLQSYMLDVFAESDGAIYSIAHALKDKRLSLLKLAKAANASISSFENRKAQVEMARSTLNNTEFMHDENIMWYKNAAFKWDEFANPAIVFALLSHSDFLENYAYATLRTLTINATRAVPLAYKKSNELMFLNQVLAKKTAQKSREIAKDSIDNGFFSLNSNNRIFATHHELDLAMFAHERLDFRLFMS</sequence>